<gene>
    <name evidence="4" type="ORF">I2H38_09855</name>
</gene>
<reference evidence="4" key="1">
    <citation type="submission" date="2020-11" db="EMBL/GenBank/DDBJ databases">
        <authorList>
            <person name="Kim M.K."/>
        </authorList>
    </citation>
    <scope>NUCLEOTIDE SEQUENCE</scope>
    <source>
        <strain evidence="4">BT350</strain>
    </source>
</reference>
<comment type="caution">
    <text evidence="4">The sequence shown here is derived from an EMBL/GenBank/DDBJ whole genome shotgun (WGS) entry which is preliminary data.</text>
</comment>
<dbReference type="AlphaFoldDB" id="A0A931FQN7"/>
<sequence>MMIEIGVLEPHETNTAVALWRKVNLTRPWNDPYADIELALKTPLSTVLVGRLNGGVVATAMIGSDGHRAWVYYLGIDPSIQGQGLGRKMMEACEAWASERDVRKIQLMVRNDNLSVREFYKSLGYDLSEVVVLSRWLDDNSKELERRALADRR</sequence>
<evidence type="ECO:0000313" key="4">
    <source>
        <dbReference type="EMBL" id="MBF9233678.1"/>
    </source>
</evidence>
<organism evidence="4 5">
    <name type="scientific">Microvirga alba</name>
    <dbReference type="NCBI Taxonomy" id="2791025"/>
    <lineage>
        <taxon>Bacteria</taxon>
        <taxon>Pseudomonadati</taxon>
        <taxon>Pseudomonadota</taxon>
        <taxon>Alphaproteobacteria</taxon>
        <taxon>Hyphomicrobiales</taxon>
        <taxon>Methylobacteriaceae</taxon>
        <taxon>Microvirga</taxon>
    </lineage>
</organism>
<name>A0A931FQN7_9HYPH</name>
<dbReference type="PROSITE" id="PS51186">
    <property type="entry name" value="GNAT"/>
    <property type="match status" value="1"/>
</dbReference>
<feature type="domain" description="N-acetyltransferase" evidence="3">
    <location>
        <begin position="3"/>
        <end position="149"/>
    </location>
</feature>
<evidence type="ECO:0000256" key="1">
    <source>
        <dbReference type="ARBA" id="ARBA00022679"/>
    </source>
</evidence>
<dbReference type="SUPFAM" id="SSF55729">
    <property type="entry name" value="Acyl-CoA N-acyltransferases (Nat)"/>
    <property type="match status" value="1"/>
</dbReference>
<dbReference type="InterPro" id="IPR000182">
    <property type="entry name" value="GNAT_dom"/>
</dbReference>
<dbReference type="NCBIfam" id="NF002959">
    <property type="entry name" value="PRK03624.1"/>
    <property type="match status" value="1"/>
</dbReference>
<proteinExistence type="predicted"/>
<dbReference type="RefSeq" id="WP_196271686.1">
    <property type="nucleotide sequence ID" value="NZ_JADQDO010000004.1"/>
</dbReference>
<dbReference type="PANTHER" id="PTHR43877">
    <property type="entry name" value="AMINOALKYLPHOSPHONATE N-ACETYLTRANSFERASE-RELATED-RELATED"/>
    <property type="match status" value="1"/>
</dbReference>
<dbReference type="Gene3D" id="3.40.630.30">
    <property type="match status" value="1"/>
</dbReference>
<evidence type="ECO:0000259" key="3">
    <source>
        <dbReference type="PROSITE" id="PS51186"/>
    </source>
</evidence>
<dbReference type="EC" id="2.3.1.-" evidence="4"/>
<evidence type="ECO:0000313" key="5">
    <source>
        <dbReference type="Proteomes" id="UP000599312"/>
    </source>
</evidence>
<accession>A0A931FQN7</accession>
<dbReference type="InterPro" id="IPR050832">
    <property type="entry name" value="Bact_Acetyltransf"/>
</dbReference>
<protein>
    <submittedName>
        <fullName evidence="4">GNAT family acetyltransferase</fullName>
        <ecNumber evidence="4">2.3.1.-</ecNumber>
    </submittedName>
</protein>
<dbReference type="CDD" id="cd04301">
    <property type="entry name" value="NAT_SF"/>
    <property type="match status" value="1"/>
</dbReference>
<dbReference type="Proteomes" id="UP000599312">
    <property type="component" value="Unassembled WGS sequence"/>
</dbReference>
<keyword evidence="5" id="KW-1185">Reference proteome</keyword>
<dbReference type="GO" id="GO:0016747">
    <property type="term" value="F:acyltransferase activity, transferring groups other than amino-acyl groups"/>
    <property type="evidence" value="ECO:0007669"/>
    <property type="project" value="InterPro"/>
</dbReference>
<evidence type="ECO:0000256" key="2">
    <source>
        <dbReference type="ARBA" id="ARBA00023315"/>
    </source>
</evidence>
<keyword evidence="2 4" id="KW-0012">Acyltransferase</keyword>
<dbReference type="EMBL" id="JADQDO010000004">
    <property type="protein sequence ID" value="MBF9233678.1"/>
    <property type="molecule type" value="Genomic_DNA"/>
</dbReference>
<dbReference type="Pfam" id="PF00583">
    <property type="entry name" value="Acetyltransf_1"/>
    <property type="match status" value="1"/>
</dbReference>
<keyword evidence="1 4" id="KW-0808">Transferase</keyword>
<dbReference type="InterPro" id="IPR016181">
    <property type="entry name" value="Acyl_CoA_acyltransferase"/>
</dbReference>